<name>A0AAV7S5V2_PLEWA</name>
<feature type="region of interest" description="Disordered" evidence="1">
    <location>
        <begin position="219"/>
        <end position="251"/>
    </location>
</feature>
<proteinExistence type="predicted"/>
<reference evidence="2" key="1">
    <citation type="journal article" date="2022" name="bioRxiv">
        <title>Sequencing and chromosome-scale assembly of the giantPleurodeles waltlgenome.</title>
        <authorList>
            <person name="Brown T."/>
            <person name="Elewa A."/>
            <person name="Iarovenko S."/>
            <person name="Subramanian E."/>
            <person name="Araus A.J."/>
            <person name="Petzold A."/>
            <person name="Susuki M."/>
            <person name="Suzuki K.-i.T."/>
            <person name="Hayashi T."/>
            <person name="Toyoda A."/>
            <person name="Oliveira C."/>
            <person name="Osipova E."/>
            <person name="Leigh N.D."/>
            <person name="Simon A."/>
            <person name="Yun M.H."/>
        </authorList>
    </citation>
    <scope>NUCLEOTIDE SEQUENCE</scope>
    <source>
        <strain evidence="2">20211129_DDA</strain>
        <tissue evidence="2">Liver</tissue>
    </source>
</reference>
<feature type="compositionally biased region" description="Basic and acidic residues" evidence="1">
    <location>
        <begin position="117"/>
        <end position="126"/>
    </location>
</feature>
<accession>A0AAV7S5V2</accession>
<dbReference type="EMBL" id="JANPWB010000008">
    <property type="protein sequence ID" value="KAJ1160394.1"/>
    <property type="molecule type" value="Genomic_DNA"/>
</dbReference>
<evidence type="ECO:0000313" key="3">
    <source>
        <dbReference type="Proteomes" id="UP001066276"/>
    </source>
</evidence>
<evidence type="ECO:0000313" key="2">
    <source>
        <dbReference type="EMBL" id="KAJ1160394.1"/>
    </source>
</evidence>
<evidence type="ECO:0000256" key="1">
    <source>
        <dbReference type="SAM" id="MobiDB-lite"/>
    </source>
</evidence>
<dbReference type="AlphaFoldDB" id="A0AAV7S5V2"/>
<organism evidence="2 3">
    <name type="scientific">Pleurodeles waltl</name>
    <name type="common">Iberian ribbed newt</name>
    <dbReference type="NCBI Taxonomy" id="8319"/>
    <lineage>
        <taxon>Eukaryota</taxon>
        <taxon>Metazoa</taxon>
        <taxon>Chordata</taxon>
        <taxon>Craniata</taxon>
        <taxon>Vertebrata</taxon>
        <taxon>Euteleostomi</taxon>
        <taxon>Amphibia</taxon>
        <taxon>Batrachia</taxon>
        <taxon>Caudata</taxon>
        <taxon>Salamandroidea</taxon>
        <taxon>Salamandridae</taxon>
        <taxon>Pleurodelinae</taxon>
        <taxon>Pleurodeles</taxon>
    </lineage>
</organism>
<feature type="region of interest" description="Disordered" evidence="1">
    <location>
        <begin position="77"/>
        <end position="141"/>
    </location>
</feature>
<comment type="caution">
    <text evidence="2">The sequence shown here is derived from an EMBL/GenBank/DDBJ whole genome shotgun (WGS) entry which is preliminary data.</text>
</comment>
<feature type="compositionally biased region" description="Polar residues" evidence="1">
    <location>
        <begin position="220"/>
        <end position="234"/>
    </location>
</feature>
<protein>
    <submittedName>
        <fullName evidence="2">Uncharacterized protein</fullName>
    </submittedName>
</protein>
<sequence length="326" mass="34448">MEVDGSPSLFSAEENQEKAEIWAKFMAMGQANGLEWARKMVAAQGAQQQVENSRVIDVNEVQPSHSGICLLRGERAVPPAKRKRPQRAAAGNMLKGAKKDSVDSNFVGAPAASQKESGTRRTKTDTLEQEVAGASGEPQVAGCHPMTATMLPELPQAGQHAMTVSCGPAPGASGLGLQVGLGKMMEAMHSFMASAKALASLGTDDKGSRSIQAGAGQVWGQGSTSPPMGQSVAQVQGGEGSVGPATDALAGASEKRAAVRPDPPLLSGRSSLAWRVPLEARERIWNREFIDIFSLLTFAKEGADITVPTKEVEKHKWKRNLSQKNQ</sequence>
<keyword evidence="3" id="KW-1185">Reference proteome</keyword>
<gene>
    <name evidence="2" type="ORF">NDU88_000896</name>
</gene>
<dbReference type="Proteomes" id="UP001066276">
    <property type="component" value="Chromosome 4_2"/>
</dbReference>